<reference evidence="1" key="1">
    <citation type="submission" date="2014-05" db="EMBL/GenBank/DDBJ databases">
        <authorList>
            <person name="Chronopoulou M."/>
        </authorList>
    </citation>
    <scope>NUCLEOTIDE SEQUENCE</scope>
    <source>
        <tissue evidence="1">Whole organism</tissue>
    </source>
</reference>
<accession>A0A0K2TKJ2</accession>
<dbReference type="AlphaFoldDB" id="A0A0K2TKJ2"/>
<sequence>DQSFLGTKKLLPYTFICISINVFDFRLNSPSCLFKYLPIKVRNECVCKKLNSNLT</sequence>
<protein>
    <submittedName>
        <fullName evidence="1">Uncharacterized protein</fullName>
    </submittedName>
</protein>
<feature type="non-terminal residue" evidence="1">
    <location>
        <position position="1"/>
    </location>
</feature>
<proteinExistence type="predicted"/>
<evidence type="ECO:0000313" key="1">
    <source>
        <dbReference type="EMBL" id="CDW26449.1"/>
    </source>
</evidence>
<organism evidence="1">
    <name type="scientific">Lepeophtheirus salmonis</name>
    <name type="common">Salmon louse</name>
    <name type="synonym">Caligus salmonis</name>
    <dbReference type="NCBI Taxonomy" id="72036"/>
    <lineage>
        <taxon>Eukaryota</taxon>
        <taxon>Metazoa</taxon>
        <taxon>Ecdysozoa</taxon>
        <taxon>Arthropoda</taxon>
        <taxon>Crustacea</taxon>
        <taxon>Multicrustacea</taxon>
        <taxon>Hexanauplia</taxon>
        <taxon>Copepoda</taxon>
        <taxon>Siphonostomatoida</taxon>
        <taxon>Caligidae</taxon>
        <taxon>Lepeophtheirus</taxon>
    </lineage>
</organism>
<dbReference type="EMBL" id="HACA01009088">
    <property type="protein sequence ID" value="CDW26449.1"/>
    <property type="molecule type" value="Transcribed_RNA"/>
</dbReference>
<name>A0A0K2TKJ2_LEPSM</name>